<dbReference type="RefSeq" id="WP_342758468.1">
    <property type="nucleotide sequence ID" value="NZ_CP146256.1"/>
</dbReference>
<evidence type="ECO:0000256" key="2">
    <source>
        <dbReference type="ARBA" id="ARBA00011255"/>
    </source>
</evidence>
<evidence type="ECO:0000256" key="4">
    <source>
        <dbReference type="ARBA" id="ARBA00023143"/>
    </source>
</evidence>
<dbReference type="InterPro" id="IPR003481">
    <property type="entry name" value="FliD_N"/>
</dbReference>
<proteinExistence type="inferred from homology"/>
<keyword evidence="3 5" id="KW-0175">Coiled coil</keyword>
<reference evidence="8 9" key="1">
    <citation type="submission" date="2024-02" db="EMBL/GenBank/DDBJ databases">
        <title>Bacterial strain from lacustrine sediment.</title>
        <authorList>
            <person name="Petit C."/>
            <person name="Fadhlaoui K."/>
        </authorList>
    </citation>
    <scope>NUCLEOTIDE SEQUENCE [LARGE SCALE GENOMIC DNA]</scope>
    <source>
        <strain evidence="8 9">IPX-CK</strain>
    </source>
</reference>
<feature type="domain" description="Flagellar hook-associated protein 2 N-terminal" evidence="6">
    <location>
        <begin position="10"/>
        <end position="106"/>
    </location>
</feature>
<evidence type="ECO:0000256" key="3">
    <source>
        <dbReference type="ARBA" id="ARBA00023054"/>
    </source>
</evidence>
<keyword evidence="8" id="KW-0969">Cilium</keyword>
<keyword evidence="4 5" id="KW-0975">Bacterial flagellum</keyword>
<protein>
    <recommendedName>
        <fullName evidence="5">Flagellar hook-associated protein 2</fullName>
        <shortName evidence="5">HAP2</shortName>
    </recommendedName>
    <alternativeName>
        <fullName evidence="5">Flagellar cap protein</fullName>
    </alternativeName>
</protein>
<dbReference type="PANTHER" id="PTHR30288:SF0">
    <property type="entry name" value="FLAGELLAR HOOK-ASSOCIATED PROTEIN 2"/>
    <property type="match status" value="1"/>
</dbReference>
<accession>A0ABZ3EYG4</accession>
<feature type="coiled-coil region" evidence="5">
    <location>
        <begin position="614"/>
        <end position="641"/>
    </location>
</feature>
<sequence>MPIRITGMNSGLDTESIISELMKAQQTKVDNVKKQQTKLQWKQDAWKELNTKVYSFFNTTLSNMRFSTDYSKKTTDVSNSSYVSVVTGNSAMNATQKMTIDQSAASGYLTGGKLDGSYTSKSKLADLGIEVGSSFNVTTNGKTTNIEVTEGMTINGLLTKLQSAGVDANFDEKNQRFYISAKKSGADNDFTITASNTAGVDALTKLKLLSGDELKSEYEKYANMTEEEKQSAIETEVAKRLASYLSQQTSLTESISDQETAIEALKVSYSAMYEGESIDSISSSDLEDQISVIKARIEEIGEPEEGSADAEELQEKMAELAALQTKKDYVDEYENAKTKLASTQASLDTVNSYITDGGDSGKITTEVTADIEAEIQTAKDALAGGITDSGIVRITGKDAKISLNGVEYTSTSNVFEINGLTITVMGGEGEEVTLTTRQDTEGIYDMIKSFIKEYNSLINEMDKLYNADSTKGYEPLTDDEKDEMSDSEIEAWETKIKDSILRGDSNLSSVASSLKNIMLAGAEVDGTKMYLSSFGISTLGYFSSAENERNAYHIDGDSDDSSTGTNEDKLKAAIAADPDSVITFFSQLSQNLYSNLNSLTARTDLRSFGSIYDDKKMQEDYNNYTTKISDLEEKLEAMETRYYNQFAAMETALARLQSNQSAVTSLLGG</sequence>
<evidence type="ECO:0000259" key="7">
    <source>
        <dbReference type="Pfam" id="PF07195"/>
    </source>
</evidence>
<keyword evidence="8" id="KW-0282">Flagellum</keyword>
<evidence type="ECO:0000313" key="8">
    <source>
        <dbReference type="EMBL" id="XAH74890.1"/>
    </source>
</evidence>
<evidence type="ECO:0000313" key="9">
    <source>
        <dbReference type="Proteomes" id="UP001451571"/>
    </source>
</evidence>
<dbReference type="Proteomes" id="UP001451571">
    <property type="component" value="Chromosome"/>
</dbReference>
<organism evidence="8 9">
    <name type="scientific">Kineothrix sedimenti</name>
    <dbReference type="NCBI Taxonomy" id="3123317"/>
    <lineage>
        <taxon>Bacteria</taxon>
        <taxon>Bacillati</taxon>
        <taxon>Bacillota</taxon>
        <taxon>Clostridia</taxon>
        <taxon>Lachnospirales</taxon>
        <taxon>Lachnospiraceae</taxon>
        <taxon>Kineothrix</taxon>
    </lineage>
</organism>
<dbReference type="EMBL" id="CP146256">
    <property type="protein sequence ID" value="XAH74890.1"/>
    <property type="molecule type" value="Genomic_DNA"/>
</dbReference>
<name>A0ABZ3EYG4_9FIRM</name>
<dbReference type="InterPro" id="IPR040026">
    <property type="entry name" value="FliD"/>
</dbReference>
<gene>
    <name evidence="8" type="primary">fliD</name>
    <name evidence="8" type="ORF">V6984_03740</name>
</gene>
<feature type="domain" description="Flagellar hook-associated protein 2 C-terminal" evidence="7">
    <location>
        <begin position="396"/>
        <end position="657"/>
    </location>
</feature>
<dbReference type="PANTHER" id="PTHR30288">
    <property type="entry name" value="FLAGELLAR CAP/ASSEMBLY PROTEIN FLID"/>
    <property type="match status" value="1"/>
</dbReference>
<dbReference type="Pfam" id="PF07195">
    <property type="entry name" value="FliD_C"/>
    <property type="match status" value="1"/>
</dbReference>
<comment type="subunit">
    <text evidence="2 5">Homopentamer.</text>
</comment>
<comment type="similarity">
    <text evidence="1 5">Belongs to the FliD family.</text>
</comment>
<dbReference type="InterPro" id="IPR010809">
    <property type="entry name" value="FliD_C"/>
</dbReference>
<dbReference type="Pfam" id="PF02465">
    <property type="entry name" value="FliD_N"/>
    <property type="match status" value="1"/>
</dbReference>
<comment type="function">
    <text evidence="5">Required for morphogenesis and for the elongation of the flagellar filament by facilitating polymerization of the flagellin monomers at the tip of growing filament. Forms a capping structure, which prevents flagellin subunits (transported through the central channel of the flagellum) from leaking out without polymerization at the distal end.</text>
</comment>
<keyword evidence="5" id="KW-0964">Secreted</keyword>
<keyword evidence="8" id="KW-0966">Cell projection</keyword>
<comment type="subcellular location">
    <subcellularLocation>
        <location evidence="5">Secreted</location>
    </subcellularLocation>
    <subcellularLocation>
        <location evidence="5">Bacterial flagellum</location>
    </subcellularLocation>
</comment>
<evidence type="ECO:0000256" key="5">
    <source>
        <dbReference type="RuleBase" id="RU362066"/>
    </source>
</evidence>
<evidence type="ECO:0000256" key="1">
    <source>
        <dbReference type="ARBA" id="ARBA00009764"/>
    </source>
</evidence>
<keyword evidence="9" id="KW-1185">Reference proteome</keyword>
<evidence type="ECO:0000259" key="6">
    <source>
        <dbReference type="Pfam" id="PF02465"/>
    </source>
</evidence>